<dbReference type="Proteomes" id="UP000265427">
    <property type="component" value="Unassembled WGS sequence"/>
</dbReference>
<reference evidence="1 3" key="1">
    <citation type="submission" date="2018-08" db="EMBL/GenBank/DDBJ databases">
        <title>Aphanomyces genome sequencing and annotation.</title>
        <authorList>
            <person name="Minardi D."/>
            <person name="Oidtmann B."/>
            <person name="Van Der Giezen M."/>
            <person name="Studholme D.J."/>
        </authorList>
    </citation>
    <scope>NUCLEOTIDE SEQUENCE [LARGE SCALE GENOMIC DNA]</scope>
    <source>
        <strain evidence="1 3">Kv</strain>
        <strain evidence="2">Si</strain>
    </source>
</reference>
<dbReference type="VEuPathDB" id="FungiDB:H257_15570"/>
<dbReference type="EMBL" id="QUSZ01008661">
    <property type="protein sequence ID" value="RHY00116.1"/>
    <property type="molecule type" value="Genomic_DNA"/>
</dbReference>
<accession>A0A396ZZN1</accession>
<sequence>MATAPPTRITTSLLDVPTLSALLLKPSLPVIAYATMLRKDGTAMTAKDRAIVEGQDILSVATSITVTKGKSVRSLKTAVDEESRPTKKLKTAMIPTKRVRTDDSFPQSLLDIYDQVHKTKPWTRYLRAGSILPDCDGLNAFNDTVRKFWRLYRQKLWERSYSPYSTNQLDSLIRQVMYLYTELQLLMDNTDYSNSLVHFMCFPHPAWPILTLKPPTPRAILAGDPKRNHIVADYWLKQSICLWPDVPSVPHPSEPGSVVYTHDLMATVA</sequence>
<protein>
    <submittedName>
        <fullName evidence="1">Uncharacterized protein</fullName>
    </submittedName>
</protein>
<dbReference type="EMBL" id="QUTB01005048">
    <property type="protein sequence ID" value="RHY58003.1"/>
    <property type="molecule type" value="Genomic_DNA"/>
</dbReference>
<name>A0A396ZZN1_APHAT</name>
<evidence type="ECO:0000313" key="3">
    <source>
        <dbReference type="Proteomes" id="UP000265427"/>
    </source>
</evidence>
<dbReference type="AlphaFoldDB" id="A0A396ZZN1"/>
<evidence type="ECO:0000313" key="1">
    <source>
        <dbReference type="EMBL" id="RHY00116.1"/>
    </source>
</evidence>
<organism evidence="1 3">
    <name type="scientific">Aphanomyces astaci</name>
    <name type="common">Crayfish plague agent</name>
    <dbReference type="NCBI Taxonomy" id="112090"/>
    <lineage>
        <taxon>Eukaryota</taxon>
        <taxon>Sar</taxon>
        <taxon>Stramenopiles</taxon>
        <taxon>Oomycota</taxon>
        <taxon>Saprolegniomycetes</taxon>
        <taxon>Saprolegniales</taxon>
        <taxon>Verrucalvaceae</taxon>
        <taxon>Aphanomyces</taxon>
    </lineage>
</organism>
<dbReference type="Proteomes" id="UP000283543">
    <property type="component" value="Unassembled WGS sequence"/>
</dbReference>
<proteinExistence type="predicted"/>
<gene>
    <name evidence="2" type="ORF">DYB34_012310</name>
    <name evidence="1" type="ORF">DYB36_009335</name>
</gene>
<evidence type="ECO:0000313" key="2">
    <source>
        <dbReference type="EMBL" id="RHY58003.1"/>
    </source>
</evidence>
<comment type="caution">
    <text evidence="1">The sequence shown here is derived from an EMBL/GenBank/DDBJ whole genome shotgun (WGS) entry which is preliminary data.</text>
</comment>